<protein>
    <submittedName>
        <fullName evidence="1">Uncharacterized protein</fullName>
    </submittedName>
</protein>
<evidence type="ECO:0000313" key="2">
    <source>
        <dbReference type="Proteomes" id="UP000327157"/>
    </source>
</evidence>
<dbReference type="Proteomes" id="UP000327157">
    <property type="component" value="Chromosome 11"/>
</dbReference>
<accession>A0A5N5G6J2</accession>
<organism evidence="1 2">
    <name type="scientific">Pyrus ussuriensis x Pyrus communis</name>
    <dbReference type="NCBI Taxonomy" id="2448454"/>
    <lineage>
        <taxon>Eukaryota</taxon>
        <taxon>Viridiplantae</taxon>
        <taxon>Streptophyta</taxon>
        <taxon>Embryophyta</taxon>
        <taxon>Tracheophyta</taxon>
        <taxon>Spermatophyta</taxon>
        <taxon>Magnoliopsida</taxon>
        <taxon>eudicotyledons</taxon>
        <taxon>Gunneridae</taxon>
        <taxon>Pentapetalae</taxon>
        <taxon>rosids</taxon>
        <taxon>fabids</taxon>
        <taxon>Rosales</taxon>
        <taxon>Rosaceae</taxon>
        <taxon>Amygdaloideae</taxon>
        <taxon>Maleae</taxon>
        <taxon>Pyrus</taxon>
    </lineage>
</organism>
<gene>
    <name evidence="1" type="ORF">D8674_005931</name>
</gene>
<reference evidence="1 2" key="1">
    <citation type="submission" date="2019-09" db="EMBL/GenBank/DDBJ databases">
        <authorList>
            <person name="Ou C."/>
        </authorList>
    </citation>
    <scope>NUCLEOTIDE SEQUENCE [LARGE SCALE GENOMIC DNA]</scope>
    <source>
        <strain evidence="1">S2</strain>
        <tissue evidence="1">Leaf</tissue>
    </source>
</reference>
<reference evidence="1 2" key="3">
    <citation type="submission" date="2019-11" db="EMBL/GenBank/DDBJ databases">
        <title>A de novo genome assembly of a pear dwarfing rootstock.</title>
        <authorList>
            <person name="Wang F."/>
            <person name="Wang J."/>
            <person name="Li S."/>
            <person name="Zhang Y."/>
            <person name="Fang M."/>
            <person name="Ma L."/>
            <person name="Zhao Y."/>
            <person name="Jiang S."/>
        </authorList>
    </citation>
    <scope>NUCLEOTIDE SEQUENCE [LARGE SCALE GENOMIC DNA]</scope>
    <source>
        <strain evidence="1">S2</strain>
        <tissue evidence="1">Leaf</tissue>
    </source>
</reference>
<name>A0A5N5G6J2_9ROSA</name>
<reference evidence="2" key="2">
    <citation type="submission" date="2019-10" db="EMBL/GenBank/DDBJ databases">
        <title>A de novo genome assembly of a pear dwarfing rootstock.</title>
        <authorList>
            <person name="Wang F."/>
            <person name="Wang J."/>
            <person name="Li S."/>
            <person name="Zhang Y."/>
            <person name="Fang M."/>
            <person name="Ma L."/>
            <person name="Zhao Y."/>
            <person name="Jiang S."/>
        </authorList>
    </citation>
    <scope>NUCLEOTIDE SEQUENCE [LARGE SCALE GENOMIC DNA]</scope>
</reference>
<dbReference type="AlphaFoldDB" id="A0A5N5G6J2"/>
<evidence type="ECO:0000313" key="1">
    <source>
        <dbReference type="EMBL" id="KAB2606214.1"/>
    </source>
</evidence>
<proteinExistence type="predicted"/>
<sequence>MTKTEERGWRDKVGPDFLWLCRVPHRYLGVVMKSHSRGEGEDGFAREDWGCGRREEGWNRLKNRSWDEEDDESLVKKVVSVLGYFRYDRWTAFIWTLHEFSIMGTH</sequence>
<dbReference type="EMBL" id="SMOL01000559">
    <property type="protein sequence ID" value="KAB2606214.1"/>
    <property type="molecule type" value="Genomic_DNA"/>
</dbReference>
<keyword evidence="2" id="KW-1185">Reference proteome</keyword>
<comment type="caution">
    <text evidence="1">The sequence shown here is derived from an EMBL/GenBank/DDBJ whole genome shotgun (WGS) entry which is preliminary data.</text>
</comment>